<evidence type="ECO:0000256" key="1">
    <source>
        <dbReference type="ARBA" id="ARBA00010641"/>
    </source>
</evidence>
<dbReference type="InterPro" id="IPR013325">
    <property type="entry name" value="RNA_pol_sigma_r2"/>
</dbReference>
<keyword evidence="8" id="KW-1185">Reference proteome</keyword>
<protein>
    <submittedName>
        <fullName evidence="7">RNA polymerase sigma factor</fullName>
    </submittedName>
</protein>
<dbReference type="GO" id="GO:0016987">
    <property type="term" value="F:sigma factor activity"/>
    <property type="evidence" value="ECO:0007669"/>
    <property type="project" value="UniProtKB-KW"/>
</dbReference>
<dbReference type="NCBIfam" id="TIGR02937">
    <property type="entry name" value="sigma70-ECF"/>
    <property type="match status" value="1"/>
</dbReference>
<dbReference type="SUPFAM" id="SSF88946">
    <property type="entry name" value="Sigma2 domain of RNA polymerase sigma factors"/>
    <property type="match status" value="1"/>
</dbReference>
<sequence>MAFLTVAAIAYASGTGVTLAFPSPRRYGRGMEGGAQEIESSAGLRQVLLDMHTILRRFALARGCADSEADDLLQDLFIKVSELRGGPIANPRAYLFQMTSNLILDRRRVEMRQVRREDGWARSTFGHDLVDDPQPTPETTALDRDLLTRVEHALGAMPQRTAEILKLYRVDGLAQKAIAARFDLSLSAVEKHLQRAYKDLDALKLSWARQDQEKVAIDG</sequence>
<dbReference type="Gene3D" id="1.10.1740.10">
    <property type="match status" value="1"/>
</dbReference>
<dbReference type="RefSeq" id="WP_259963308.1">
    <property type="nucleotide sequence ID" value="NZ_JAOAMV010000010.1"/>
</dbReference>
<accession>A0A9X2W413</accession>
<dbReference type="Proteomes" id="UP001142648">
    <property type="component" value="Unassembled WGS sequence"/>
</dbReference>
<evidence type="ECO:0000313" key="8">
    <source>
        <dbReference type="Proteomes" id="UP001142648"/>
    </source>
</evidence>
<feature type="domain" description="RNA polymerase sigma factor 70 region 4 type 2" evidence="6">
    <location>
        <begin position="149"/>
        <end position="200"/>
    </location>
</feature>
<dbReference type="InterPro" id="IPR036388">
    <property type="entry name" value="WH-like_DNA-bd_sf"/>
</dbReference>
<dbReference type="InterPro" id="IPR013249">
    <property type="entry name" value="RNA_pol_sigma70_r4_t2"/>
</dbReference>
<evidence type="ECO:0000259" key="6">
    <source>
        <dbReference type="Pfam" id="PF08281"/>
    </source>
</evidence>
<organism evidence="7 8">
    <name type="scientific">Tsuneonella litorea</name>
    <dbReference type="NCBI Taxonomy" id="2976475"/>
    <lineage>
        <taxon>Bacteria</taxon>
        <taxon>Pseudomonadati</taxon>
        <taxon>Pseudomonadota</taxon>
        <taxon>Alphaproteobacteria</taxon>
        <taxon>Sphingomonadales</taxon>
        <taxon>Erythrobacteraceae</taxon>
        <taxon>Tsuneonella</taxon>
    </lineage>
</organism>
<dbReference type="PANTHER" id="PTHR43133">
    <property type="entry name" value="RNA POLYMERASE ECF-TYPE SIGMA FACTO"/>
    <property type="match status" value="1"/>
</dbReference>
<dbReference type="AlphaFoldDB" id="A0A9X2W413"/>
<dbReference type="Pfam" id="PF04542">
    <property type="entry name" value="Sigma70_r2"/>
    <property type="match status" value="1"/>
</dbReference>
<dbReference type="GO" id="GO:0006352">
    <property type="term" value="P:DNA-templated transcription initiation"/>
    <property type="evidence" value="ECO:0007669"/>
    <property type="project" value="InterPro"/>
</dbReference>
<keyword evidence="4" id="KW-0804">Transcription</keyword>
<keyword evidence="3" id="KW-0731">Sigma factor</keyword>
<dbReference type="Gene3D" id="1.10.10.10">
    <property type="entry name" value="Winged helix-like DNA-binding domain superfamily/Winged helix DNA-binding domain"/>
    <property type="match status" value="1"/>
</dbReference>
<dbReference type="EMBL" id="JAOAMV010000010">
    <property type="protein sequence ID" value="MCT2560189.1"/>
    <property type="molecule type" value="Genomic_DNA"/>
</dbReference>
<dbReference type="Pfam" id="PF08281">
    <property type="entry name" value="Sigma70_r4_2"/>
    <property type="match status" value="1"/>
</dbReference>
<dbReference type="InterPro" id="IPR013324">
    <property type="entry name" value="RNA_pol_sigma_r3/r4-like"/>
</dbReference>
<keyword evidence="2" id="KW-0805">Transcription regulation</keyword>
<dbReference type="SUPFAM" id="SSF88659">
    <property type="entry name" value="Sigma3 and sigma4 domains of RNA polymerase sigma factors"/>
    <property type="match status" value="1"/>
</dbReference>
<comment type="similarity">
    <text evidence="1">Belongs to the sigma-70 factor family. ECF subfamily.</text>
</comment>
<dbReference type="InterPro" id="IPR007627">
    <property type="entry name" value="RNA_pol_sigma70_r2"/>
</dbReference>
<evidence type="ECO:0000313" key="7">
    <source>
        <dbReference type="EMBL" id="MCT2560189.1"/>
    </source>
</evidence>
<evidence type="ECO:0000256" key="2">
    <source>
        <dbReference type="ARBA" id="ARBA00023015"/>
    </source>
</evidence>
<comment type="caution">
    <text evidence="7">The sequence shown here is derived from an EMBL/GenBank/DDBJ whole genome shotgun (WGS) entry which is preliminary data.</text>
</comment>
<gene>
    <name evidence="7" type="ORF">N0B51_14495</name>
</gene>
<dbReference type="InterPro" id="IPR014284">
    <property type="entry name" value="RNA_pol_sigma-70_dom"/>
</dbReference>
<evidence type="ECO:0000256" key="4">
    <source>
        <dbReference type="ARBA" id="ARBA00023163"/>
    </source>
</evidence>
<dbReference type="PANTHER" id="PTHR43133:SF63">
    <property type="entry name" value="RNA POLYMERASE SIGMA FACTOR FECI-RELATED"/>
    <property type="match status" value="1"/>
</dbReference>
<evidence type="ECO:0000259" key="5">
    <source>
        <dbReference type="Pfam" id="PF04542"/>
    </source>
</evidence>
<dbReference type="GO" id="GO:0003677">
    <property type="term" value="F:DNA binding"/>
    <property type="evidence" value="ECO:0007669"/>
    <property type="project" value="InterPro"/>
</dbReference>
<proteinExistence type="inferred from homology"/>
<evidence type="ECO:0000256" key="3">
    <source>
        <dbReference type="ARBA" id="ARBA00023082"/>
    </source>
</evidence>
<name>A0A9X2W413_9SPHN</name>
<dbReference type="InterPro" id="IPR039425">
    <property type="entry name" value="RNA_pol_sigma-70-like"/>
</dbReference>
<feature type="domain" description="RNA polymerase sigma-70 region 2" evidence="5">
    <location>
        <begin position="54"/>
        <end position="111"/>
    </location>
</feature>
<reference evidence="7" key="1">
    <citation type="submission" date="2022-09" db="EMBL/GenBank/DDBJ databases">
        <title>The genome sequence of Tsuneonella sp. YG55.</title>
        <authorList>
            <person name="Liu Y."/>
        </authorList>
    </citation>
    <scope>NUCLEOTIDE SEQUENCE</scope>
    <source>
        <strain evidence="7">YG55</strain>
    </source>
</reference>